<dbReference type="InterPro" id="IPR027417">
    <property type="entry name" value="P-loop_NTPase"/>
</dbReference>
<keyword evidence="8 10" id="KW-0460">Magnesium</keyword>
<dbReference type="OrthoDB" id="9776390at2"/>
<feature type="binding site" evidence="10">
    <location>
        <begin position="16"/>
        <end position="21"/>
    </location>
    <ligand>
        <name>substrate</name>
    </ligand>
</feature>
<accession>A0A1C3RED4</accession>
<feature type="region of interest" description="Interaction with substrate tRNA" evidence="10">
    <location>
        <begin position="163"/>
        <end position="167"/>
    </location>
</feature>
<keyword evidence="4 10" id="KW-0808">Transferase</keyword>
<dbReference type="SUPFAM" id="SSF52540">
    <property type="entry name" value="P-loop containing nucleoside triphosphate hydrolases"/>
    <property type="match status" value="1"/>
</dbReference>
<evidence type="ECO:0000256" key="5">
    <source>
        <dbReference type="ARBA" id="ARBA00022694"/>
    </source>
</evidence>
<evidence type="ECO:0000256" key="2">
    <source>
        <dbReference type="ARBA" id="ARBA00003213"/>
    </source>
</evidence>
<proteinExistence type="inferred from homology"/>
<evidence type="ECO:0000256" key="3">
    <source>
        <dbReference type="ARBA" id="ARBA00005842"/>
    </source>
</evidence>
<dbReference type="NCBIfam" id="TIGR00174">
    <property type="entry name" value="miaA"/>
    <property type="match status" value="1"/>
</dbReference>
<comment type="subunit">
    <text evidence="10">Monomer.</text>
</comment>
<evidence type="ECO:0000256" key="7">
    <source>
        <dbReference type="ARBA" id="ARBA00022840"/>
    </source>
</evidence>
<keyword evidence="6 10" id="KW-0547">Nucleotide-binding</keyword>
<feature type="binding site" evidence="10">
    <location>
        <begin position="14"/>
        <end position="21"/>
    </location>
    <ligand>
        <name>ATP</name>
        <dbReference type="ChEBI" id="CHEBI:30616"/>
    </ligand>
</feature>
<organism evidence="14 15">
    <name type="scientific">Candidatus Terasakiella magnetica</name>
    <dbReference type="NCBI Taxonomy" id="1867952"/>
    <lineage>
        <taxon>Bacteria</taxon>
        <taxon>Pseudomonadati</taxon>
        <taxon>Pseudomonadota</taxon>
        <taxon>Alphaproteobacteria</taxon>
        <taxon>Rhodospirillales</taxon>
        <taxon>Terasakiellaceae</taxon>
        <taxon>Terasakiella</taxon>
    </lineage>
</organism>
<keyword evidence="5 10" id="KW-0819">tRNA processing</keyword>
<dbReference type="CDD" id="cd02019">
    <property type="entry name" value="NK"/>
    <property type="match status" value="1"/>
</dbReference>
<comment type="cofactor">
    <cofactor evidence="1 10">
        <name>Mg(2+)</name>
        <dbReference type="ChEBI" id="CHEBI:18420"/>
    </cofactor>
</comment>
<comment type="caution">
    <text evidence="10">Lacks conserved residue(s) required for the propagation of feature annotation.</text>
</comment>
<feature type="region of interest" description="Interaction with substrate tRNA" evidence="10">
    <location>
        <begin position="39"/>
        <end position="42"/>
    </location>
</feature>
<dbReference type="GO" id="GO:0005524">
    <property type="term" value="F:ATP binding"/>
    <property type="evidence" value="ECO:0007669"/>
    <property type="project" value="UniProtKB-UniRule"/>
</dbReference>
<name>A0A1C3RED4_9PROT</name>
<dbReference type="Gene3D" id="1.10.20.140">
    <property type="match status" value="1"/>
</dbReference>
<evidence type="ECO:0000256" key="10">
    <source>
        <dbReference type="HAMAP-Rule" id="MF_00185"/>
    </source>
</evidence>
<feature type="site" description="Interaction with substrate tRNA" evidence="10">
    <location>
        <position position="105"/>
    </location>
</feature>
<dbReference type="GO" id="GO:0006400">
    <property type="term" value="P:tRNA modification"/>
    <property type="evidence" value="ECO:0007669"/>
    <property type="project" value="TreeGrafter"/>
</dbReference>
<dbReference type="PANTHER" id="PTHR11088:SF60">
    <property type="entry name" value="TRNA DIMETHYLALLYLTRANSFERASE"/>
    <property type="match status" value="1"/>
</dbReference>
<dbReference type="Pfam" id="PF01715">
    <property type="entry name" value="IPPT"/>
    <property type="match status" value="1"/>
</dbReference>
<reference evidence="14 15" key="1">
    <citation type="submission" date="2016-07" db="EMBL/GenBank/DDBJ databases">
        <authorList>
            <person name="Lefevre C.T."/>
        </authorList>
    </citation>
    <scope>NUCLEOTIDE SEQUENCE [LARGE SCALE GENOMIC DNA]</scope>
    <source>
        <strain evidence="14">PR1</strain>
    </source>
</reference>
<dbReference type="InterPro" id="IPR039657">
    <property type="entry name" value="Dimethylallyltransferase"/>
</dbReference>
<evidence type="ECO:0000256" key="4">
    <source>
        <dbReference type="ARBA" id="ARBA00022679"/>
    </source>
</evidence>
<dbReference type="HAMAP" id="MF_00185">
    <property type="entry name" value="IPP_trans"/>
    <property type="match status" value="1"/>
</dbReference>
<dbReference type="GO" id="GO:0052381">
    <property type="term" value="F:tRNA dimethylallyltransferase activity"/>
    <property type="evidence" value="ECO:0007669"/>
    <property type="project" value="UniProtKB-UniRule"/>
</dbReference>
<evidence type="ECO:0000313" key="15">
    <source>
        <dbReference type="Proteomes" id="UP000231658"/>
    </source>
</evidence>
<evidence type="ECO:0000256" key="8">
    <source>
        <dbReference type="ARBA" id="ARBA00022842"/>
    </source>
</evidence>
<comment type="catalytic activity">
    <reaction evidence="9 10 11">
        <text>adenosine(37) in tRNA + dimethylallyl diphosphate = N(6)-dimethylallyladenosine(37) in tRNA + diphosphate</text>
        <dbReference type="Rhea" id="RHEA:26482"/>
        <dbReference type="Rhea" id="RHEA-COMP:10162"/>
        <dbReference type="Rhea" id="RHEA-COMP:10375"/>
        <dbReference type="ChEBI" id="CHEBI:33019"/>
        <dbReference type="ChEBI" id="CHEBI:57623"/>
        <dbReference type="ChEBI" id="CHEBI:74411"/>
        <dbReference type="ChEBI" id="CHEBI:74415"/>
        <dbReference type="EC" id="2.5.1.75"/>
    </reaction>
</comment>
<dbReference type="Gene3D" id="3.40.50.300">
    <property type="entry name" value="P-loop containing nucleotide triphosphate hydrolases"/>
    <property type="match status" value="1"/>
</dbReference>
<dbReference type="EMBL" id="FLYE01000003">
    <property type="protein sequence ID" value="SCA55647.1"/>
    <property type="molecule type" value="Genomic_DNA"/>
</dbReference>
<protein>
    <recommendedName>
        <fullName evidence="10">tRNA dimethylallyltransferase</fullName>
        <ecNumber evidence="10">2.5.1.75</ecNumber>
    </recommendedName>
    <alternativeName>
        <fullName evidence="10">Dimethylallyl diphosphate:tRNA dimethylallyltransferase</fullName>
        <shortName evidence="10">DMAPP:tRNA dimethylallyltransferase</shortName>
        <shortName evidence="10">DMATase</shortName>
    </alternativeName>
    <alternativeName>
        <fullName evidence="10">Isopentenyl-diphosphate:tRNA isopentenyltransferase</fullName>
        <shortName evidence="10">IPP transferase</shortName>
        <shortName evidence="10">IPPT</shortName>
        <shortName evidence="10">IPTase</shortName>
    </alternativeName>
</protein>
<evidence type="ECO:0000256" key="12">
    <source>
        <dbReference type="RuleBase" id="RU003784"/>
    </source>
</evidence>
<keyword evidence="7 10" id="KW-0067">ATP-binding</keyword>
<dbReference type="InterPro" id="IPR018022">
    <property type="entry name" value="IPT"/>
</dbReference>
<sequence length="315" mass="35210">MAETGKNKVVVIGGPTASGKSATALDVAQEFNGVIINADSMQIYKGLPVVTACPTPEDEARIPHRLYQVMDPAETCSAGLWEKMCIEEINKAWAEGKLPVVTGGTGLYIKTLVEGISQLPPIPDDIRNAVRKRGDEDGVEALYKELCEKDPEMGARLKPRDMQRICRALEVLETTGKSLAVLQREIKPQPVLKADYATHVIMPPRDILYGRCDKRFDIMLDQGAIEEVRALEAMKLDPKVPAMKALGVPELLSYVRGQTSLDEAREKAQMQTRRFAKRQCTWFRNQISHPKIHSAQYSESLCDEIYNIIRQFLLT</sequence>
<dbReference type="STRING" id="1867952.MTBPR1_110086"/>
<dbReference type="PANTHER" id="PTHR11088">
    <property type="entry name" value="TRNA DIMETHYLALLYLTRANSFERASE"/>
    <property type="match status" value="1"/>
</dbReference>
<feature type="site" description="Interaction with substrate tRNA" evidence="10">
    <location>
        <position position="127"/>
    </location>
</feature>
<keyword evidence="15" id="KW-1185">Reference proteome</keyword>
<evidence type="ECO:0000313" key="14">
    <source>
        <dbReference type="EMBL" id="SCA55647.1"/>
    </source>
</evidence>
<evidence type="ECO:0000256" key="9">
    <source>
        <dbReference type="ARBA" id="ARBA00049563"/>
    </source>
</evidence>
<evidence type="ECO:0000256" key="11">
    <source>
        <dbReference type="RuleBase" id="RU003783"/>
    </source>
</evidence>
<comment type="similarity">
    <text evidence="3 10 13">Belongs to the IPP transferase family.</text>
</comment>
<evidence type="ECO:0000256" key="1">
    <source>
        <dbReference type="ARBA" id="ARBA00001946"/>
    </source>
</evidence>
<comment type="function">
    <text evidence="2 10 12">Catalyzes the transfer of a dimethylallyl group onto the adenine at position 37 in tRNAs that read codons beginning with uridine, leading to the formation of N6-(dimethylallyl)adenosine (i(6)A).</text>
</comment>
<evidence type="ECO:0000256" key="6">
    <source>
        <dbReference type="ARBA" id="ARBA00022741"/>
    </source>
</evidence>
<evidence type="ECO:0000256" key="13">
    <source>
        <dbReference type="RuleBase" id="RU003785"/>
    </source>
</evidence>
<gene>
    <name evidence="10 14" type="primary">miaA</name>
    <name evidence="14" type="ORF">MTBPR1_110086</name>
</gene>
<dbReference type="Proteomes" id="UP000231658">
    <property type="component" value="Unassembled WGS sequence"/>
</dbReference>
<dbReference type="RefSeq" id="WP_069186361.1">
    <property type="nucleotide sequence ID" value="NZ_FLYE01000003.1"/>
</dbReference>
<dbReference type="AlphaFoldDB" id="A0A1C3RED4"/>
<dbReference type="EC" id="2.5.1.75" evidence="10"/>